<dbReference type="InterPro" id="IPR043428">
    <property type="entry name" value="LivM-like"/>
</dbReference>
<feature type="transmembrane region" description="Helical" evidence="7">
    <location>
        <begin position="264"/>
        <end position="289"/>
    </location>
</feature>
<evidence type="ECO:0000256" key="3">
    <source>
        <dbReference type="ARBA" id="ARBA00022692"/>
    </source>
</evidence>
<dbReference type="CDD" id="cd06581">
    <property type="entry name" value="TM_PBP1_LivM_like"/>
    <property type="match status" value="1"/>
</dbReference>
<keyword evidence="2" id="KW-1003">Cell membrane</keyword>
<name>A0A7X0FNE9_9MICO</name>
<evidence type="ECO:0000256" key="6">
    <source>
        <dbReference type="SAM" id="MobiDB-lite"/>
    </source>
</evidence>
<keyword evidence="9" id="KW-1185">Reference proteome</keyword>
<feature type="transmembrane region" description="Helical" evidence="7">
    <location>
        <begin position="98"/>
        <end position="124"/>
    </location>
</feature>
<feature type="region of interest" description="Disordered" evidence="6">
    <location>
        <begin position="335"/>
        <end position="363"/>
    </location>
</feature>
<feature type="transmembrane region" description="Helical" evidence="7">
    <location>
        <begin position="47"/>
        <end position="64"/>
    </location>
</feature>
<dbReference type="Pfam" id="PF02653">
    <property type="entry name" value="BPD_transp_2"/>
    <property type="match status" value="1"/>
</dbReference>
<protein>
    <submittedName>
        <fullName evidence="8">Branched-chain amino acid transport system permease protein</fullName>
    </submittedName>
</protein>
<feature type="transmembrane region" description="Helical" evidence="7">
    <location>
        <begin position="16"/>
        <end position="35"/>
    </location>
</feature>
<evidence type="ECO:0000313" key="8">
    <source>
        <dbReference type="EMBL" id="MBB6390629.1"/>
    </source>
</evidence>
<proteinExistence type="predicted"/>
<dbReference type="InterPro" id="IPR001851">
    <property type="entry name" value="ABC_transp_permease"/>
</dbReference>
<keyword evidence="3 7" id="KW-0812">Transmembrane</keyword>
<dbReference type="Proteomes" id="UP000537775">
    <property type="component" value="Unassembled WGS sequence"/>
</dbReference>
<feature type="transmembrane region" description="Helical" evidence="7">
    <location>
        <begin position="227"/>
        <end position="252"/>
    </location>
</feature>
<evidence type="ECO:0000256" key="7">
    <source>
        <dbReference type="SAM" id="Phobius"/>
    </source>
</evidence>
<comment type="subcellular location">
    <subcellularLocation>
        <location evidence="1">Cell membrane</location>
        <topology evidence="1">Multi-pass membrane protein</topology>
    </subcellularLocation>
</comment>
<dbReference type="GO" id="GO:0015658">
    <property type="term" value="F:branched-chain amino acid transmembrane transporter activity"/>
    <property type="evidence" value="ECO:0007669"/>
    <property type="project" value="InterPro"/>
</dbReference>
<keyword evidence="5 7" id="KW-0472">Membrane</keyword>
<sequence>MSTQQSLYTRVTQNRWTGLAVGIIITVILLVLPLVSDPFTNQTISRILVFAVAVLGLNIVMGYAGQVSLGQVFFVGIGAYAAAITIESDWAAALGPDLLLLVLAVALALAIVLPGVAGVIIGMAALRLRGLALALVTIALPIIGVPLLKRFEITGGSEGMSARFIPRTDTFPYQDQIQYFAILAISAVMFALAYFLVRGKYGRAFAIVKENEAIAASMGISPYGYKVLAFTVAAIYGGVAGFLYVVAIQFVSPDVMGFGHSIELVIATIVGGAGSIVGSLLGGAFYVLIPQLTNAVGATGYTPIVQGIIILLVLFLLPGGLASLPRVIRRLVRRRRRQGDSDGEGDGASASAPPNHPEREAIQ</sequence>
<feature type="transmembrane region" description="Helical" evidence="7">
    <location>
        <begin position="177"/>
        <end position="197"/>
    </location>
</feature>
<dbReference type="PANTHER" id="PTHR30482:SF10">
    <property type="entry name" value="HIGH-AFFINITY BRANCHED-CHAIN AMINO ACID TRANSPORT PROTEIN BRAE"/>
    <property type="match status" value="1"/>
</dbReference>
<dbReference type="EMBL" id="JACHML010000001">
    <property type="protein sequence ID" value="MBB6390629.1"/>
    <property type="molecule type" value="Genomic_DNA"/>
</dbReference>
<evidence type="ECO:0000256" key="5">
    <source>
        <dbReference type="ARBA" id="ARBA00023136"/>
    </source>
</evidence>
<dbReference type="GO" id="GO:0005886">
    <property type="term" value="C:plasma membrane"/>
    <property type="evidence" value="ECO:0007669"/>
    <property type="project" value="UniProtKB-SubCell"/>
</dbReference>
<comment type="caution">
    <text evidence="8">The sequence shown here is derived from an EMBL/GenBank/DDBJ whole genome shotgun (WGS) entry which is preliminary data.</text>
</comment>
<dbReference type="AlphaFoldDB" id="A0A7X0FNE9"/>
<feature type="transmembrane region" description="Helical" evidence="7">
    <location>
        <begin position="130"/>
        <end position="148"/>
    </location>
</feature>
<evidence type="ECO:0000256" key="4">
    <source>
        <dbReference type="ARBA" id="ARBA00022989"/>
    </source>
</evidence>
<accession>A0A7X0FNE9</accession>
<keyword evidence="4 7" id="KW-1133">Transmembrane helix</keyword>
<evidence type="ECO:0000313" key="9">
    <source>
        <dbReference type="Proteomes" id="UP000537775"/>
    </source>
</evidence>
<evidence type="ECO:0000256" key="1">
    <source>
        <dbReference type="ARBA" id="ARBA00004651"/>
    </source>
</evidence>
<reference evidence="8 9" key="1">
    <citation type="submission" date="2020-08" db="EMBL/GenBank/DDBJ databases">
        <title>Sequencing the genomes of 1000 actinobacteria strains.</title>
        <authorList>
            <person name="Klenk H.-P."/>
        </authorList>
    </citation>
    <scope>NUCLEOTIDE SEQUENCE [LARGE SCALE GENOMIC DNA]</scope>
    <source>
        <strain evidence="8 9">DSM 12511</strain>
    </source>
</reference>
<gene>
    <name evidence="8" type="ORF">HD594_000942</name>
</gene>
<evidence type="ECO:0000256" key="2">
    <source>
        <dbReference type="ARBA" id="ARBA00022475"/>
    </source>
</evidence>
<organism evidence="8 9">
    <name type="scientific">Microbacterium thalassium</name>
    <dbReference type="NCBI Taxonomy" id="362649"/>
    <lineage>
        <taxon>Bacteria</taxon>
        <taxon>Bacillati</taxon>
        <taxon>Actinomycetota</taxon>
        <taxon>Actinomycetes</taxon>
        <taxon>Micrococcales</taxon>
        <taxon>Microbacteriaceae</taxon>
        <taxon>Microbacterium</taxon>
    </lineage>
</organism>
<dbReference type="PANTHER" id="PTHR30482">
    <property type="entry name" value="HIGH-AFFINITY BRANCHED-CHAIN AMINO ACID TRANSPORT SYSTEM PERMEASE"/>
    <property type="match status" value="1"/>
</dbReference>
<dbReference type="RefSeq" id="WP_184749856.1">
    <property type="nucleotide sequence ID" value="NZ_BAAAJR010000003.1"/>
</dbReference>
<feature type="transmembrane region" description="Helical" evidence="7">
    <location>
        <begin position="70"/>
        <end position="86"/>
    </location>
</feature>
<feature type="transmembrane region" description="Helical" evidence="7">
    <location>
        <begin position="304"/>
        <end position="328"/>
    </location>
</feature>